<evidence type="ECO:0000313" key="3">
    <source>
        <dbReference type="Proteomes" id="UP000001054"/>
    </source>
</evidence>
<dbReference type="PATRIC" id="fig|394.7.peg.696"/>
<name>C3KNQ7_SINFN</name>
<evidence type="ECO:0000259" key="1">
    <source>
        <dbReference type="Pfam" id="PF07883"/>
    </source>
</evidence>
<dbReference type="Proteomes" id="UP000001054">
    <property type="component" value="Plasmid pNGR234b"/>
</dbReference>
<dbReference type="KEGG" id="rhi:NGR_b02490"/>
<sequence length="133" mass="14056">MRTSRIMTTALLIVGSGLALHGAKAQQAGIQRTDLVQRDLGVPGREAVQVRVDFEPGAVSIKHSHPGEEVAYVLEGSLQYQLEGRAPVTLHAGETLFIPAGVAHLAKNVGDGRASELATYIVEKGTPLVVPVK</sequence>
<dbReference type="InterPro" id="IPR014710">
    <property type="entry name" value="RmlC-like_jellyroll"/>
</dbReference>
<dbReference type="Gene3D" id="2.60.120.10">
    <property type="entry name" value="Jelly Rolls"/>
    <property type="match status" value="1"/>
</dbReference>
<dbReference type="PANTHER" id="PTHR38599">
    <property type="entry name" value="CUPIN DOMAIN PROTEIN (AFU_ORTHOLOGUE AFUA_3G13620)"/>
    <property type="match status" value="1"/>
</dbReference>
<dbReference type="CDD" id="cd02235">
    <property type="entry name" value="cupin_BLL4011-like"/>
    <property type="match status" value="1"/>
</dbReference>
<evidence type="ECO:0000313" key="2">
    <source>
        <dbReference type="EMBL" id="ACP21715.1"/>
    </source>
</evidence>
<dbReference type="InterPro" id="IPR013096">
    <property type="entry name" value="Cupin_2"/>
</dbReference>
<proteinExistence type="predicted"/>
<organism evidence="2 3">
    <name type="scientific">Sinorhizobium fredii (strain NBRC 101917 / NGR234)</name>
    <dbReference type="NCBI Taxonomy" id="394"/>
    <lineage>
        <taxon>Bacteria</taxon>
        <taxon>Pseudomonadati</taxon>
        <taxon>Pseudomonadota</taxon>
        <taxon>Alphaproteobacteria</taxon>
        <taxon>Hyphomicrobiales</taxon>
        <taxon>Rhizobiaceae</taxon>
        <taxon>Sinorhizobium/Ensifer group</taxon>
        <taxon>Sinorhizobium</taxon>
    </lineage>
</organism>
<dbReference type="PANTHER" id="PTHR38599:SF1">
    <property type="entry name" value="CUPIN DOMAIN PROTEIN (AFU_ORTHOLOGUE AFUA_3G13620)"/>
    <property type="match status" value="1"/>
</dbReference>
<geneLocation type="plasmid" evidence="3">
    <name>sym pNGR234b</name>
</geneLocation>
<accession>C3KNQ7</accession>
<protein>
    <recommendedName>
        <fullName evidence="1">Cupin type-2 domain-containing protein</fullName>
    </recommendedName>
</protein>
<reference evidence="3" key="1">
    <citation type="journal article" date="2004" name="J. Bacteriol.">
        <title>An evolutionary hot spot: the pNGR234b replicon of Rhizobium sp. strain NGR234.</title>
        <authorList>
            <person name="Streit W.R."/>
            <person name="Schmitz R.A."/>
            <person name="Perret X."/>
            <person name="Staehelin C."/>
            <person name="Deakin W.J."/>
            <person name="Raasch C."/>
            <person name="Liesegang H."/>
            <person name="Broughton W.J."/>
        </authorList>
    </citation>
    <scope>NUCLEOTIDE SEQUENCE [LARGE SCALE GENOMIC DNA]</scope>
    <source>
        <strain evidence="3">NBRC 101917 / NGR234</strain>
    </source>
</reference>
<keyword evidence="3" id="KW-1185">Reference proteome</keyword>
<dbReference type="EMBL" id="CP000874">
    <property type="protein sequence ID" value="ACP21715.1"/>
    <property type="molecule type" value="Genomic_DNA"/>
</dbReference>
<dbReference type="Pfam" id="PF07883">
    <property type="entry name" value="Cupin_2"/>
    <property type="match status" value="1"/>
</dbReference>
<feature type="domain" description="Cupin type-2" evidence="1">
    <location>
        <begin position="51"/>
        <end position="116"/>
    </location>
</feature>
<keyword evidence="2" id="KW-0614">Plasmid</keyword>
<dbReference type="InterPro" id="IPR011051">
    <property type="entry name" value="RmlC_Cupin_sf"/>
</dbReference>
<gene>
    <name evidence="2" type="ordered locus">NGR_b02490</name>
</gene>
<reference evidence="2 3" key="2">
    <citation type="journal article" date="2009" name="Appl. Environ. Microbiol.">
        <title>Rhizobium sp. strain NGR234 possesses a remarkable number of secretion systems.</title>
        <authorList>
            <person name="Schmeisser C."/>
            <person name="Liesegang H."/>
            <person name="Krysciak D."/>
            <person name="Bakkou N."/>
            <person name="Le Quere A."/>
            <person name="Wollherr A."/>
            <person name="Heinemeyer I."/>
            <person name="Morgenstern B."/>
            <person name="Pommerening-Roeser A."/>
            <person name="Flores M."/>
            <person name="Palacios R."/>
            <person name="Brenner S."/>
            <person name="Gottschalk G."/>
            <person name="Schmitz R.A."/>
            <person name="Broughton W.J."/>
            <person name="Perret X."/>
            <person name="Strittmatter A.W."/>
            <person name="Streit W.R."/>
        </authorList>
    </citation>
    <scope>NUCLEOTIDE SEQUENCE [LARGE SCALE GENOMIC DNA]</scope>
    <source>
        <strain evidence="3">NBRC 101917 / NGR234</strain>
    </source>
</reference>
<dbReference type="HOGENOM" id="CLU_120069_3_0_5"/>
<dbReference type="RefSeq" id="WP_012706314.1">
    <property type="nucleotide sequence ID" value="NC_012586.1"/>
</dbReference>
<dbReference type="AlphaFoldDB" id="C3KNQ7"/>
<dbReference type="OrthoDB" id="9793521at2"/>
<dbReference type="SUPFAM" id="SSF51182">
    <property type="entry name" value="RmlC-like cupins"/>
    <property type="match status" value="1"/>
</dbReference>